<evidence type="ECO:0000313" key="7">
    <source>
        <dbReference type="Proteomes" id="UP000646745"/>
    </source>
</evidence>
<evidence type="ECO:0008006" key="8">
    <source>
        <dbReference type="Google" id="ProtNLM"/>
    </source>
</evidence>
<keyword evidence="7" id="KW-1185">Reference proteome</keyword>
<evidence type="ECO:0000256" key="3">
    <source>
        <dbReference type="ARBA" id="ARBA00022729"/>
    </source>
</evidence>
<dbReference type="PANTHER" id="PTHR38776:SF1">
    <property type="entry name" value="MLTA-INTERACTING PROTEIN-RELATED"/>
    <property type="match status" value="1"/>
</dbReference>
<organism evidence="6 7">
    <name type="scientific">Salinicola rhizosphaerae</name>
    <dbReference type="NCBI Taxonomy" id="1443141"/>
    <lineage>
        <taxon>Bacteria</taxon>
        <taxon>Pseudomonadati</taxon>
        <taxon>Pseudomonadota</taxon>
        <taxon>Gammaproteobacteria</taxon>
        <taxon>Oceanospirillales</taxon>
        <taxon>Halomonadaceae</taxon>
        <taxon>Salinicola</taxon>
    </lineage>
</organism>
<gene>
    <name evidence="6" type="ORF">GCM10009038_34520</name>
</gene>
<evidence type="ECO:0000313" key="6">
    <source>
        <dbReference type="EMBL" id="GHB32712.1"/>
    </source>
</evidence>
<dbReference type="InterPro" id="IPR010583">
    <property type="entry name" value="MipA"/>
</dbReference>
<dbReference type="PANTHER" id="PTHR38776">
    <property type="entry name" value="MLTA-INTERACTING PROTEIN-RELATED"/>
    <property type="match status" value="1"/>
</dbReference>
<evidence type="ECO:0000256" key="5">
    <source>
        <dbReference type="ARBA" id="ARBA00023237"/>
    </source>
</evidence>
<dbReference type="Proteomes" id="UP000646745">
    <property type="component" value="Unassembled WGS sequence"/>
</dbReference>
<dbReference type="EMBL" id="BMZI01000008">
    <property type="protein sequence ID" value="GHB32712.1"/>
    <property type="molecule type" value="Genomic_DNA"/>
</dbReference>
<keyword evidence="3" id="KW-0732">Signal</keyword>
<name>A0ABQ3EBZ6_9GAMM</name>
<evidence type="ECO:0000256" key="2">
    <source>
        <dbReference type="ARBA" id="ARBA00005722"/>
    </source>
</evidence>
<dbReference type="Pfam" id="PF06629">
    <property type="entry name" value="MipA"/>
    <property type="match status" value="1"/>
</dbReference>
<comment type="caution">
    <text evidence="6">The sequence shown here is derived from an EMBL/GenBank/DDBJ whole genome shotgun (WGS) entry which is preliminary data.</text>
</comment>
<accession>A0ABQ3EBZ6</accession>
<keyword evidence="5" id="KW-0998">Cell outer membrane</keyword>
<protein>
    <recommendedName>
        <fullName evidence="8">MipA/OmpV family protein</fullName>
    </recommendedName>
</protein>
<sequence length="246" mass="27342">MMGVIGLLASATVQAAQPQWEGSIGGGAAYWPKYTGSDEYRTTPWPTFDITYGDTFFASLQDGIGWNIVKQDKWRVAPFIGYAFGRDDRGDIDELDKVDDSLTGGLRVNYDDGHWRYSASAQTPFTGDLDGYRLRFKTDYVTRVGERAAFTIGPRFTYTSERWADDLFGVSKRESQRSGIDAYDPSGSYFSAGLDTTYSYYLTHQLSVTGLLGMTQLTGDAADSPIVDDLGDSTQWRAGAFINYHF</sequence>
<evidence type="ECO:0000256" key="1">
    <source>
        <dbReference type="ARBA" id="ARBA00004442"/>
    </source>
</evidence>
<reference evidence="7" key="1">
    <citation type="journal article" date="2019" name="Int. J. Syst. Evol. Microbiol.">
        <title>The Global Catalogue of Microorganisms (GCM) 10K type strain sequencing project: providing services to taxonomists for standard genome sequencing and annotation.</title>
        <authorList>
            <consortium name="The Broad Institute Genomics Platform"/>
            <consortium name="The Broad Institute Genome Sequencing Center for Infectious Disease"/>
            <person name="Wu L."/>
            <person name="Ma J."/>
        </authorList>
    </citation>
    <scope>NUCLEOTIDE SEQUENCE [LARGE SCALE GENOMIC DNA]</scope>
    <source>
        <strain evidence="7">KCTC 32998</strain>
    </source>
</reference>
<evidence type="ECO:0000256" key="4">
    <source>
        <dbReference type="ARBA" id="ARBA00023136"/>
    </source>
</evidence>
<comment type="subcellular location">
    <subcellularLocation>
        <location evidence="1">Cell outer membrane</location>
    </subcellularLocation>
</comment>
<keyword evidence="4" id="KW-0472">Membrane</keyword>
<proteinExistence type="inferred from homology"/>
<comment type="similarity">
    <text evidence="2">Belongs to the MipA/OmpV family.</text>
</comment>